<dbReference type="AlphaFoldDB" id="A0A1U7Q0J1"/>
<evidence type="ECO:0008006" key="3">
    <source>
        <dbReference type="Google" id="ProtNLM"/>
    </source>
</evidence>
<keyword evidence="2" id="KW-1185">Reference proteome</keyword>
<gene>
    <name evidence="1" type="ORF">SAMN05660493_02703</name>
</gene>
<dbReference type="STRING" id="1121284.SAMN05660493_02703"/>
<reference evidence="2" key="1">
    <citation type="submission" date="2016-10" db="EMBL/GenBank/DDBJ databases">
        <authorList>
            <person name="Varghese N."/>
            <person name="Submissions S."/>
        </authorList>
    </citation>
    <scope>NUCLEOTIDE SEQUENCE [LARGE SCALE GENOMIC DNA]</scope>
    <source>
        <strain evidence="2">DSM 19482</strain>
    </source>
</reference>
<evidence type="ECO:0000313" key="2">
    <source>
        <dbReference type="Proteomes" id="UP000187261"/>
    </source>
</evidence>
<name>A0A1U7Q0J1_9FLAO</name>
<organism evidence="1 2">
    <name type="scientific">Epilithonimonas bovis DSM 19482</name>
    <dbReference type="NCBI Taxonomy" id="1121284"/>
    <lineage>
        <taxon>Bacteria</taxon>
        <taxon>Pseudomonadati</taxon>
        <taxon>Bacteroidota</taxon>
        <taxon>Flavobacteriia</taxon>
        <taxon>Flavobacteriales</taxon>
        <taxon>Weeksellaceae</taxon>
        <taxon>Chryseobacterium group</taxon>
        <taxon>Epilithonimonas</taxon>
    </lineage>
</organism>
<sequence length="363" mass="43577">MNPIFNDKKIRKRYNWDDSNVDFIRFPNELLDDFLMDARKFVDIPINALRVIFNIIFIVRNDQFRPEDRPRQLSLFEEEFETENNVFVQLSIKNARISPSGSTLQVIKAYEFLTKFKMEWHKALNSKGEEIKTFGGLISNPSYNKRGETTFLISRYWLRKIVVISEYNPLLYNLVYNVKNNKHILFALWLKKVPFQGTSILLTTFNKKFDLNYANSGDFCTKFLSEVRKSLNQYSDLSFNYKYSRQLIFILPYLTKKIDDLSISEETTVLIRIKQRLRYFKSRFEIEDHHFLKFENEYNKFPFHRELIDKAYRELKMSCRKKRIAVTIYKGKMFLEEMQRILIEIYQLSESGRKFPNGFPVIV</sequence>
<evidence type="ECO:0000313" key="1">
    <source>
        <dbReference type="EMBL" id="SIT97972.1"/>
    </source>
</evidence>
<dbReference type="OrthoDB" id="1244371at2"/>
<dbReference type="EMBL" id="FTPU01000036">
    <property type="protein sequence ID" value="SIT97972.1"/>
    <property type="molecule type" value="Genomic_DNA"/>
</dbReference>
<accession>A0A1U7Q0J1</accession>
<dbReference type="Proteomes" id="UP000187261">
    <property type="component" value="Unassembled WGS sequence"/>
</dbReference>
<protein>
    <recommendedName>
        <fullName evidence="3">Initiator Replication protein</fullName>
    </recommendedName>
</protein>
<proteinExistence type="predicted"/>
<dbReference type="RefSeq" id="WP_076784084.1">
    <property type="nucleotide sequence ID" value="NZ_FTPU01000036.1"/>
</dbReference>